<dbReference type="OrthoDB" id="4062651at2759"/>
<dbReference type="InterPro" id="IPR001245">
    <property type="entry name" value="Ser-Thr/Tyr_kinase_cat_dom"/>
</dbReference>
<dbReference type="Gene3D" id="1.10.510.10">
    <property type="entry name" value="Transferase(Phosphotransferase) domain 1"/>
    <property type="match status" value="1"/>
</dbReference>
<keyword evidence="2" id="KW-0808">Transferase</keyword>
<dbReference type="SUPFAM" id="SSF56112">
    <property type="entry name" value="Protein kinase-like (PK-like)"/>
    <property type="match status" value="1"/>
</dbReference>
<dbReference type="PROSITE" id="PS50011">
    <property type="entry name" value="PROTEIN_KINASE_DOM"/>
    <property type="match status" value="1"/>
</dbReference>
<dbReference type="KEGG" id="adl:AURDEDRAFT_174624"/>
<dbReference type="FunCoup" id="J0CYD5">
    <property type="interactions" value="70"/>
</dbReference>
<dbReference type="InterPro" id="IPR011009">
    <property type="entry name" value="Kinase-like_dom_sf"/>
</dbReference>
<feature type="domain" description="Protein kinase" evidence="1">
    <location>
        <begin position="28"/>
        <end position="304"/>
    </location>
</feature>
<organism evidence="2 3">
    <name type="scientific">Auricularia subglabra (strain TFB-10046 / SS5)</name>
    <name type="common">White-rot fungus</name>
    <name type="synonym">Auricularia delicata (strain TFB10046)</name>
    <dbReference type="NCBI Taxonomy" id="717982"/>
    <lineage>
        <taxon>Eukaryota</taxon>
        <taxon>Fungi</taxon>
        <taxon>Dikarya</taxon>
        <taxon>Basidiomycota</taxon>
        <taxon>Agaricomycotina</taxon>
        <taxon>Agaricomycetes</taxon>
        <taxon>Auriculariales</taxon>
        <taxon>Auriculariaceae</taxon>
        <taxon>Auricularia</taxon>
    </lineage>
</organism>
<dbReference type="InterPro" id="IPR000719">
    <property type="entry name" value="Prot_kinase_dom"/>
</dbReference>
<dbReference type="Pfam" id="PF07714">
    <property type="entry name" value="PK_Tyr_Ser-Thr"/>
    <property type="match status" value="1"/>
</dbReference>
<protein>
    <submittedName>
        <fullName evidence="2">Kinase-like protein</fullName>
    </submittedName>
</protein>
<proteinExistence type="predicted"/>
<dbReference type="EMBL" id="JH687865">
    <property type="protein sequence ID" value="EJD36308.1"/>
    <property type="molecule type" value="Genomic_DNA"/>
</dbReference>
<dbReference type="PANTHER" id="PTHR44329:SF214">
    <property type="entry name" value="PROTEIN KINASE DOMAIN-CONTAINING PROTEIN"/>
    <property type="match status" value="1"/>
</dbReference>
<sequence>MDVSVSNGIMQPTLCGSTFDGVPFQIAMSSDQAFDRGASAGIYKGELLASDRLVVAVKVFGMLRPLENELLFRELRAARQVAMRHPLILAFLGTADVGNQRAIVSLYMRNGNLIEYLKSHPGCDKKRLILQVAEAVNHLHSVERLVHGDLRCSNVLVSDYGEALLSDFGLSTFLEKAHGALATMTGIRQLHTARFAAPELLMGGIDPSGKPPSKTCESDVYAFGMLVLEAITEKLPWSGVLPSDMAVLMSVVSGKHPSQPTIGAFVSLSHAWWNVCLACWISEPRDRPAMQLILNVLQSTHIVNSLDTVISFGR</sequence>
<dbReference type="PROSITE" id="PS00109">
    <property type="entry name" value="PROTEIN_KINASE_TYR"/>
    <property type="match status" value="1"/>
</dbReference>
<evidence type="ECO:0000313" key="3">
    <source>
        <dbReference type="Proteomes" id="UP000006514"/>
    </source>
</evidence>
<dbReference type="GO" id="GO:0005524">
    <property type="term" value="F:ATP binding"/>
    <property type="evidence" value="ECO:0007669"/>
    <property type="project" value="InterPro"/>
</dbReference>
<dbReference type="InterPro" id="IPR008266">
    <property type="entry name" value="Tyr_kinase_AS"/>
</dbReference>
<dbReference type="AlphaFoldDB" id="J0CYD5"/>
<dbReference type="InParanoid" id="J0CYD5"/>
<dbReference type="PANTHER" id="PTHR44329">
    <property type="entry name" value="SERINE/THREONINE-PROTEIN KINASE TNNI3K-RELATED"/>
    <property type="match status" value="1"/>
</dbReference>
<keyword evidence="3" id="KW-1185">Reference proteome</keyword>
<keyword evidence="2" id="KW-0418">Kinase</keyword>
<evidence type="ECO:0000259" key="1">
    <source>
        <dbReference type="PROSITE" id="PS50011"/>
    </source>
</evidence>
<dbReference type="GO" id="GO:0004674">
    <property type="term" value="F:protein serine/threonine kinase activity"/>
    <property type="evidence" value="ECO:0007669"/>
    <property type="project" value="TreeGrafter"/>
</dbReference>
<evidence type="ECO:0000313" key="2">
    <source>
        <dbReference type="EMBL" id="EJD36308.1"/>
    </source>
</evidence>
<dbReference type="InterPro" id="IPR051681">
    <property type="entry name" value="Ser/Thr_Kinases-Pseudokinases"/>
</dbReference>
<reference evidence="3" key="1">
    <citation type="journal article" date="2012" name="Science">
        <title>The Paleozoic origin of enzymatic lignin decomposition reconstructed from 31 fungal genomes.</title>
        <authorList>
            <person name="Floudas D."/>
            <person name="Binder M."/>
            <person name="Riley R."/>
            <person name="Barry K."/>
            <person name="Blanchette R.A."/>
            <person name="Henrissat B."/>
            <person name="Martinez A.T."/>
            <person name="Otillar R."/>
            <person name="Spatafora J.W."/>
            <person name="Yadav J.S."/>
            <person name="Aerts A."/>
            <person name="Benoit I."/>
            <person name="Boyd A."/>
            <person name="Carlson A."/>
            <person name="Copeland A."/>
            <person name="Coutinho P.M."/>
            <person name="de Vries R.P."/>
            <person name="Ferreira P."/>
            <person name="Findley K."/>
            <person name="Foster B."/>
            <person name="Gaskell J."/>
            <person name="Glotzer D."/>
            <person name="Gorecki P."/>
            <person name="Heitman J."/>
            <person name="Hesse C."/>
            <person name="Hori C."/>
            <person name="Igarashi K."/>
            <person name="Jurgens J.A."/>
            <person name="Kallen N."/>
            <person name="Kersten P."/>
            <person name="Kohler A."/>
            <person name="Kuees U."/>
            <person name="Kumar T.K.A."/>
            <person name="Kuo A."/>
            <person name="LaButti K."/>
            <person name="Larrondo L.F."/>
            <person name="Lindquist E."/>
            <person name="Ling A."/>
            <person name="Lombard V."/>
            <person name="Lucas S."/>
            <person name="Lundell T."/>
            <person name="Martin R."/>
            <person name="McLaughlin D.J."/>
            <person name="Morgenstern I."/>
            <person name="Morin E."/>
            <person name="Murat C."/>
            <person name="Nagy L.G."/>
            <person name="Nolan M."/>
            <person name="Ohm R.A."/>
            <person name="Patyshakuliyeva A."/>
            <person name="Rokas A."/>
            <person name="Ruiz-Duenas F.J."/>
            <person name="Sabat G."/>
            <person name="Salamov A."/>
            <person name="Samejima M."/>
            <person name="Schmutz J."/>
            <person name="Slot J.C."/>
            <person name="St John F."/>
            <person name="Stenlid J."/>
            <person name="Sun H."/>
            <person name="Sun S."/>
            <person name="Syed K."/>
            <person name="Tsang A."/>
            <person name="Wiebenga A."/>
            <person name="Young D."/>
            <person name="Pisabarro A."/>
            <person name="Eastwood D.C."/>
            <person name="Martin F."/>
            <person name="Cullen D."/>
            <person name="Grigoriev I.V."/>
            <person name="Hibbett D.S."/>
        </authorList>
    </citation>
    <scope>NUCLEOTIDE SEQUENCE [LARGE SCALE GENOMIC DNA]</scope>
    <source>
        <strain evidence="3">TFB10046</strain>
    </source>
</reference>
<dbReference type="eggNOG" id="KOG0192">
    <property type="taxonomic scope" value="Eukaryota"/>
</dbReference>
<gene>
    <name evidence="2" type="ORF">AURDEDRAFT_174624</name>
</gene>
<dbReference type="Proteomes" id="UP000006514">
    <property type="component" value="Unassembled WGS sequence"/>
</dbReference>
<name>J0CYD5_AURST</name>
<dbReference type="OMA" id="CWISEPR"/>
<accession>J0CYD5</accession>